<feature type="region of interest" description="Disordered" evidence="2">
    <location>
        <begin position="1"/>
        <end position="35"/>
    </location>
</feature>
<dbReference type="Proteomes" id="UP000002729">
    <property type="component" value="Unassembled WGS sequence"/>
</dbReference>
<evidence type="ECO:0000313" key="4">
    <source>
        <dbReference type="Proteomes" id="UP000002729"/>
    </source>
</evidence>
<feature type="coiled-coil region" evidence="1">
    <location>
        <begin position="41"/>
        <end position="68"/>
    </location>
</feature>
<name>F0Y4L1_AURAN</name>
<dbReference type="RefSeq" id="XP_009035175.1">
    <property type="nucleotide sequence ID" value="XM_009036927.1"/>
</dbReference>
<dbReference type="EMBL" id="GL833124">
    <property type="protein sequence ID" value="EGB10372.1"/>
    <property type="molecule type" value="Genomic_DNA"/>
</dbReference>
<dbReference type="KEGG" id="aaf:AURANDRAFT_62716"/>
<keyword evidence="4" id="KW-1185">Reference proteome</keyword>
<dbReference type="AlphaFoldDB" id="F0Y4L1"/>
<evidence type="ECO:0000256" key="2">
    <source>
        <dbReference type="SAM" id="MobiDB-lite"/>
    </source>
</evidence>
<dbReference type="GeneID" id="20224021"/>
<proteinExistence type="predicted"/>
<feature type="region of interest" description="Disordered" evidence="2">
    <location>
        <begin position="338"/>
        <end position="378"/>
    </location>
</feature>
<sequence>MSTPASPEPSGAPPFAYDGGEPFTPTSFASPQPEDFDIDAMDAQEQAYQREQQEIQAAIAAAAEQQQEISKKQVIASFRLLFTRRAAKARDVCQGFRAFKFGWLLDRTERAAARSARLINEAFLRRERGRAFLRLKRATALVGALRRLLHRKARLAARLAVRRWVWFAVARHGRRGLARRCARRYGLRALRRVWGSRLLPWFRCRLRMGLAKLGSERDRRAAGRRRRAAGADRRKARLLKWGLGSLTHSARKLAADRAARERADALARAAESADVRDLATHDRVAAERARLGAVLDVVAAAGEAAAARGAAAAAAAEAAAAAARGAVGAVDAAEARDAAEAADERRRDSERDAAARRLRCDEAEASAERADEARADAERARDDAADEAFWSDDATKAADASIKAATFLRHRGNLRRAAVAACARAYHATALAAALARRALLHWRCQADARRAKAIVAVRLLGRCRLRSRAAHRAFARWRTWTEFAAKRQVFPA</sequence>
<keyword evidence="1" id="KW-0175">Coiled coil</keyword>
<organism evidence="4">
    <name type="scientific">Aureococcus anophagefferens</name>
    <name type="common">Harmful bloom alga</name>
    <dbReference type="NCBI Taxonomy" id="44056"/>
    <lineage>
        <taxon>Eukaryota</taxon>
        <taxon>Sar</taxon>
        <taxon>Stramenopiles</taxon>
        <taxon>Ochrophyta</taxon>
        <taxon>Pelagophyceae</taxon>
        <taxon>Pelagomonadales</taxon>
        <taxon>Pelagomonadaceae</taxon>
        <taxon>Aureococcus</taxon>
    </lineage>
</organism>
<reference evidence="3 4" key="1">
    <citation type="journal article" date="2011" name="Proc. Natl. Acad. Sci. U.S.A.">
        <title>Niche of harmful alga Aureococcus anophagefferens revealed through ecogenomics.</title>
        <authorList>
            <person name="Gobler C.J."/>
            <person name="Berry D.L."/>
            <person name="Dyhrman S.T."/>
            <person name="Wilhelm S.W."/>
            <person name="Salamov A."/>
            <person name="Lobanov A.V."/>
            <person name="Zhang Y."/>
            <person name="Collier J.L."/>
            <person name="Wurch L.L."/>
            <person name="Kustka A.B."/>
            <person name="Dill B.D."/>
            <person name="Shah M."/>
            <person name="VerBerkmoes N.C."/>
            <person name="Kuo A."/>
            <person name="Terry A."/>
            <person name="Pangilinan J."/>
            <person name="Lindquist E.A."/>
            <person name="Lucas S."/>
            <person name="Paulsen I.T."/>
            <person name="Hattenrath-Lehmann T.K."/>
            <person name="Talmage S.C."/>
            <person name="Walker E.A."/>
            <person name="Koch F."/>
            <person name="Burson A.M."/>
            <person name="Marcoval M.A."/>
            <person name="Tang Y.Z."/>
            <person name="Lecleir G.R."/>
            <person name="Coyne K.J."/>
            <person name="Berg G.M."/>
            <person name="Bertrand E.M."/>
            <person name="Saito M.A."/>
            <person name="Gladyshev V.N."/>
            <person name="Grigoriev I.V."/>
        </authorList>
    </citation>
    <scope>NUCLEOTIDE SEQUENCE [LARGE SCALE GENOMIC DNA]</scope>
    <source>
        <strain evidence="4">CCMP 1984</strain>
    </source>
</reference>
<protein>
    <submittedName>
        <fullName evidence="3">Uncharacterized protein</fullName>
    </submittedName>
</protein>
<feature type="compositionally biased region" description="Pro residues" evidence="2">
    <location>
        <begin position="1"/>
        <end position="12"/>
    </location>
</feature>
<gene>
    <name evidence="3" type="ORF">AURANDRAFT_62716</name>
</gene>
<evidence type="ECO:0000313" key="3">
    <source>
        <dbReference type="EMBL" id="EGB10372.1"/>
    </source>
</evidence>
<evidence type="ECO:0000256" key="1">
    <source>
        <dbReference type="SAM" id="Coils"/>
    </source>
</evidence>
<dbReference type="InParanoid" id="F0Y4L1"/>
<accession>F0Y4L1</accession>